<keyword evidence="2" id="KW-1185">Reference proteome</keyword>
<gene>
    <name evidence="1" type="ORF">HNP52_001555</name>
</gene>
<organism evidence="1 2">
    <name type="scientific">Sphingomonas kyeonggiensis</name>
    <dbReference type="NCBI Taxonomy" id="1268553"/>
    <lineage>
        <taxon>Bacteria</taxon>
        <taxon>Pseudomonadati</taxon>
        <taxon>Pseudomonadota</taxon>
        <taxon>Alphaproteobacteria</taxon>
        <taxon>Sphingomonadales</taxon>
        <taxon>Sphingomonadaceae</taxon>
        <taxon>Sphingomonas</taxon>
    </lineage>
</organism>
<name>A0A7W7NSC6_9SPHN</name>
<dbReference type="Proteomes" id="UP000575241">
    <property type="component" value="Unassembled WGS sequence"/>
</dbReference>
<protein>
    <submittedName>
        <fullName evidence="1">Uncharacterized protein</fullName>
    </submittedName>
</protein>
<sequence>MESNERYYRRRAAQELAAAKRAMTEAAALRRRQLAETYLRRLAELTGADELRMLEQEFA</sequence>
<accession>A0A7W7NSC6</accession>
<dbReference type="RefSeq" id="WP_184164748.1">
    <property type="nucleotide sequence ID" value="NZ_JACHLN010000001.1"/>
</dbReference>
<evidence type="ECO:0000313" key="2">
    <source>
        <dbReference type="Proteomes" id="UP000575241"/>
    </source>
</evidence>
<proteinExistence type="predicted"/>
<dbReference type="AlphaFoldDB" id="A0A7W7NSC6"/>
<reference evidence="1 2" key="1">
    <citation type="submission" date="2020-08" db="EMBL/GenBank/DDBJ databases">
        <title>Functional genomics of gut bacteria from endangered species of beetles.</title>
        <authorList>
            <person name="Carlos-Shanley C."/>
        </authorList>
    </citation>
    <scope>NUCLEOTIDE SEQUENCE [LARGE SCALE GENOMIC DNA]</scope>
    <source>
        <strain evidence="1 2">S00224</strain>
    </source>
</reference>
<comment type="caution">
    <text evidence="1">The sequence shown here is derived from an EMBL/GenBank/DDBJ whole genome shotgun (WGS) entry which is preliminary data.</text>
</comment>
<evidence type="ECO:0000313" key="1">
    <source>
        <dbReference type="EMBL" id="MBB4838504.1"/>
    </source>
</evidence>
<dbReference type="EMBL" id="JACHLN010000001">
    <property type="protein sequence ID" value="MBB4838504.1"/>
    <property type="molecule type" value="Genomic_DNA"/>
</dbReference>